<accession>A0A9D2TS50</accession>
<organism evidence="1 2">
    <name type="scientific">Candidatus Eisenbergiella intestinigallinarum</name>
    <dbReference type="NCBI Taxonomy" id="2838549"/>
    <lineage>
        <taxon>Bacteria</taxon>
        <taxon>Bacillati</taxon>
        <taxon>Bacillota</taxon>
        <taxon>Clostridia</taxon>
        <taxon>Lachnospirales</taxon>
        <taxon>Lachnospiraceae</taxon>
        <taxon>Eisenbergiella</taxon>
    </lineage>
</organism>
<dbReference type="InterPro" id="IPR000801">
    <property type="entry name" value="Esterase-like"/>
</dbReference>
<dbReference type="PANTHER" id="PTHR48098:SF1">
    <property type="entry name" value="DIACYLGLYCEROL ACYLTRANSFERASE_MYCOLYLTRANSFERASE AG85A"/>
    <property type="match status" value="1"/>
</dbReference>
<dbReference type="PANTHER" id="PTHR48098">
    <property type="entry name" value="ENTEROCHELIN ESTERASE-RELATED"/>
    <property type="match status" value="1"/>
</dbReference>
<proteinExistence type="predicted"/>
<dbReference type="InterPro" id="IPR050583">
    <property type="entry name" value="Mycobacterial_A85_antigen"/>
</dbReference>
<name>A0A9D2TS50_9FIRM</name>
<dbReference type="Gene3D" id="3.40.50.1820">
    <property type="entry name" value="alpha/beta hydrolase"/>
    <property type="match status" value="1"/>
</dbReference>
<dbReference type="AlphaFoldDB" id="A0A9D2TS50"/>
<comment type="caution">
    <text evidence="1">The sequence shown here is derived from an EMBL/GenBank/DDBJ whole genome shotgun (WGS) entry which is preliminary data.</text>
</comment>
<reference evidence="1" key="2">
    <citation type="submission" date="2021-04" db="EMBL/GenBank/DDBJ databases">
        <authorList>
            <person name="Gilroy R."/>
        </authorList>
    </citation>
    <scope>NUCLEOTIDE SEQUENCE</scope>
    <source>
        <strain evidence="1">ChiBcec1-1630</strain>
    </source>
</reference>
<sequence length="270" mass="30774">MALFHVDFFSDVLGMSMQMDVILPQQTSGQIGMEGRAGDGKYKTVYLLHGMSDDQTTWQRRTSIERYVSSLGIAVVMPTTHLGFYTDTTYGMRYWTFISEELPHVCREFFPRMSDRKEDTLAAGLSMGGYGAWKLALGASDTFGAGASLSGALDIVEDYKRHMALADDRKPLFEGIFGSLAKLEGSDNEILFLAEKLAKKKSREELPPLYAWCGTEDFLYEGNLKAWEHVRKLGYRLTNEASAGDHQWKYWDEKIRDVLRWWLKTDQTLE</sequence>
<dbReference type="SUPFAM" id="SSF53474">
    <property type="entry name" value="alpha/beta-Hydrolases"/>
    <property type="match status" value="1"/>
</dbReference>
<dbReference type="Proteomes" id="UP000823922">
    <property type="component" value="Unassembled WGS sequence"/>
</dbReference>
<evidence type="ECO:0000313" key="1">
    <source>
        <dbReference type="EMBL" id="HJC87523.1"/>
    </source>
</evidence>
<dbReference type="Pfam" id="PF00756">
    <property type="entry name" value="Esterase"/>
    <property type="match status" value="1"/>
</dbReference>
<gene>
    <name evidence="1" type="ORF">H9926_05880</name>
</gene>
<protein>
    <submittedName>
        <fullName evidence="1">Esterase family protein</fullName>
    </submittedName>
</protein>
<dbReference type="InterPro" id="IPR029058">
    <property type="entry name" value="AB_hydrolase_fold"/>
</dbReference>
<dbReference type="GO" id="GO:0016747">
    <property type="term" value="F:acyltransferase activity, transferring groups other than amino-acyl groups"/>
    <property type="evidence" value="ECO:0007669"/>
    <property type="project" value="TreeGrafter"/>
</dbReference>
<evidence type="ECO:0000313" key="2">
    <source>
        <dbReference type="Proteomes" id="UP000823922"/>
    </source>
</evidence>
<dbReference type="EMBL" id="DWVS01000145">
    <property type="protein sequence ID" value="HJC87523.1"/>
    <property type="molecule type" value="Genomic_DNA"/>
</dbReference>
<reference evidence="1" key="1">
    <citation type="journal article" date="2021" name="PeerJ">
        <title>Extensive microbial diversity within the chicken gut microbiome revealed by metagenomics and culture.</title>
        <authorList>
            <person name="Gilroy R."/>
            <person name="Ravi A."/>
            <person name="Getino M."/>
            <person name="Pursley I."/>
            <person name="Horton D.L."/>
            <person name="Alikhan N.F."/>
            <person name="Baker D."/>
            <person name="Gharbi K."/>
            <person name="Hall N."/>
            <person name="Watson M."/>
            <person name="Adriaenssens E.M."/>
            <person name="Foster-Nyarko E."/>
            <person name="Jarju S."/>
            <person name="Secka A."/>
            <person name="Antonio M."/>
            <person name="Oren A."/>
            <person name="Chaudhuri R.R."/>
            <person name="La Ragione R."/>
            <person name="Hildebrand F."/>
            <person name="Pallen M.J."/>
        </authorList>
    </citation>
    <scope>NUCLEOTIDE SEQUENCE</scope>
    <source>
        <strain evidence="1">ChiBcec1-1630</strain>
    </source>
</reference>